<feature type="region of interest" description="Disordered" evidence="1">
    <location>
        <begin position="28"/>
        <end position="84"/>
    </location>
</feature>
<organism evidence="2 3">
    <name type="scientific">Portunus trituberculatus</name>
    <name type="common">Swimming crab</name>
    <name type="synonym">Neptunus trituberculatus</name>
    <dbReference type="NCBI Taxonomy" id="210409"/>
    <lineage>
        <taxon>Eukaryota</taxon>
        <taxon>Metazoa</taxon>
        <taxon>Ecdysozoa</taxon>
        <taxon>Arthropoda</taxon>
        <taxon>Crustacea</taxon>
        <taxon>Multicrustacea</taxon>
        <taxon>Malacostraca</taxon>
        <taxon>Eumalacostraca</taxon>
        <taxon>Eucarida</taxon>
        <taxon>Decapoda</taxon>
        <taxon>Pleocyemata</taxon>
        <taxon>Brachyura</taxon>
        <taxon>Eubrachyura</taxon>
        <taxon>Portunoidea</taxon>
        <taxon>Portunidae</taxon>
        <taxon>Portuninae</taxon>
        <taxon>Portunus</taxon>
    </lineage>
</organism>
<evidence type="ECO:0000313" key="3">
    <source>
        <dbReference type="Proteomes" id="UP000324222"/>
    </source>
</evidence>
<evidence type="ECO:0000313" key="2">
    <source>
        <dbReference type="EMBL" id="MPC78145.1"/>
    </source>
</evidence>
<reference evidence="2 3" key="1">
    <citation type="submission" date="2019-05" db="EMBL/GenBank/DDBJ databases">
        <title>Another draft genome of Portunus trituberculatus and its Hox gene families provides insights of decapod evolution.</title>
        <authorList>
            <person name="Jeong J.-H."/>
            <person name="Song I."/>
            <person name="Kim S."/>
            <person name="Choi T."/>
            <person name="Kim D."/>
            <person name="Ryu S."/>
            <person name="Kim W."/>
        </authorList>
    </citation>
    <scope>NUCLEOTIDE SEQUENCE [LARGE SCALE GENOMIC DNA]</scope>
    <source>
        <tissue evidence="2">Muscle</tissue>
    </source>
</reference>
<proteinExistence type="predicted"/>
<keyword evidence="3" id="KW-1185">Reference proteome</keyword>
<name>A0A5B7I7P5_PORTR</name>
<accession>A0A5B7I7P5</accession>
<protein>
    <submittedName>
        <fullName evidence="2">Uncharacterized protein</fullName>
    </submittedName>
</protein>
<comment type="caution">
    <text evidence="2">The sequence shown here is derived from an EMBL/GenBank/DDBJ whole genome shotgun (WGS) entry which is preliminary data.</text>
</comment>
<dbReference type="Proteomes" id="UP000324222">
    <property type="component" value="Unassembled WGS sequence"/>
</dbReference>
<evidence type="ECO:0000256" key="1">
    <source>
        <dbReference type="SAM" id="MobiDB-lite"/>
    </source>
</evidence>
<feature type="compositionally biased region" description="Basic and acidic residues" evidence="1">
    <location>
        <begin position="38"/>
        <end position="84"/>
    </location>
</feature>
<sequence length="84" mass="10303">MKENEKEGTVARFHKKYGVRILAATIKETRHNPNVRTSCEKKEKKEKEEKRRDELRREEKKRVELRKEERRIGKERREGERKGK</sequence>
<dbReference type="AlphaFoldDB" id="A0A5B7I7P5"/>
<gene>
    <name evidence="2" type="ORF">E2C01_072627</name>
</gene>
<dbReference type="EMBL" id="VSRR010047693">
    <property type="protein sequence ID" value="MPC78145.1"/>
    <property type="molecule type" value="Genomic_DNA"/>
</dbReference>